<protein>
    <submittedName>
        <fullName evidence="2">Uncharacterized protein</fullName>
    </submittedName>
</protein>
<keyword evidence="1" id="KW-0472">Membrane</keyword>
<dbReference type="NCBIfam" id="NF041635">
    <property type="entry name" value="STM3941_fam"/>
    <property type="match status" value="1"/>
</dbReference>
<keyword evidence="3" id="KW-1185">Reference proteome</keyword>
<dbReference type="AlphaFoldDB" id="A0A0A1M510"/>
<feature type="transmembrane region" description="Helical" evidence="1">
    <location>
        <begin position="12"/>
        <end position="34"/>
    </location>
</feature>
<accession>A0A0A1M510</accession>
<dbReference type="Proteomes" id="UP000040453">
    <property type="component" value="Unassembled WGS sequence"/>
</dbReference>
<organism evidence="2 3">
    <name type="scientific">Oceanobacillus oncorhynchi</name>
    <dbReference type="NCBI Taxonomy" id="545501"/>
    <lineage>
        <taxon>Bacteria</taxon>
        <taxon>Bacillati</taxon>
        <taxon>Bacillota</taxon>
        <taxon>Bacilli</taxon>
        <taxon>Bacillales</taxon>
        <taxon>Bacillaceae</taxon>
        <taxon>Oceanobacillus</taxon>
    </lineage>
</organism>
<keyword evidence="1" id="KW-1133">Transmembrane helix</keyword>
<sequence length="175" mass="19760">MNDHFIVMAKKGRMVMLTIFSLVFVALGIIILLVPFNEPMLPMVIGILAILVFGLCFLYYVKALAKREPAVMITKEGIIDNSSYIRAGLVKWEEIEAIDFLNFSGQVFLGIFTYDPELIINRSSGIKKVFNRLNKGLLPSQVNIPFKNLDCSAEELLNAIGERWDTALKEESKKE</sequence>
<reference evidence="2 3" key="1">
    <citation type="submission" date="2014-11" db="EMBL/GenBank/DDBJ databases">
        <authorList>
            <person name="Urmite Genomes Urmite Genomes"/>
        </authorList>
    </citation>
    <scope>NUCLEOTIDE SEQUENCE [LARGE SCALE GENOMIC DNA]</scope>
    <source>
        <strain evidence="2 3">Oc5</strain>
    </source>
</reference>
<dbReference type="EMBL" id="CDGG01000001">
    <property type="protein sequence ID" value="CEI80360.1"/>
    <property type="molecule type" value="Genomic_DNA"/>
</dbReference>
<dbReference type="RefSeq" id="WP_042528776.1">
    <property type="nucleotide sequence ID" value="NZ_CDGG01000001.1"/>
</dbReference>
<dbReference type="OrthoDB" id="4764283at2"/>
<evidence type="ECO:0000313" key="2">
    <source>
        <dbReference type="EMBL" id="CEI80360.1"/>
    </source>
</evidence>
<name>A0A0A1M510_9BACI</name>
<evidence type="ECO:0000313" key="3">
    <source>
        <dbReference type="Proteomes" id="UP000040453"/>
    </source>
</evidence>
<feature type="transmembrane region" description="Helical" evidence="1">
    <location>
        <begin position="40"/>
        <end position="61"/>
    </location>
</feature>
<gene>
    <name evidence="2" type="ORF">BN997_00163</name>
</gene>
<dbReference type="STRING" id="545501.BN997_00163"/>
<dbReference type="InterPro" id="IPR048136">
    <property type="entry name" value="STM3941-like"/>
</dbReference>
<proteinExistence type="predicted"/>
<keyword evidence="1" id="KW-0812">Transmembrane</keyword>
<evidence type="ECO:0000256" key="1">
    <source>
        <dbReference type="SAM" id="Phobius"/>
    </source>
</evidence>